<dbReference type="Proteomes" id="UP000316778">
    <property type="component" value="Unassembled WGS sequence"/>
</dbReference>
<gene>
    <name evidence="2" type="ORF">LX66_3750</name>
</gene>
<evidence type="ECO:0000256" key="1">
    <source>
        <dbReference type="SAM" id="Phobius"/>
    </source>
</evidence>
<keyword evidence="1" id="KW-0472">Membrane</keyword>
<proteinExistence type="predicted"/>
<accession>A0A562SYZ0</accession>
<feature type="transmembrane region" description="Helical" evidence="1">
    <location>
        <begin position="20"/>
        <end position="38"/>
    </location>
</feature>
<dbReference type="EMBL" id="VLLG01000004">
    <property type="protein sequence ID" value="TWI86492.1"/>
    <property type="molecule type" value="Genomic_DNA"/>
</dbReference>
<name>A0A562SYZ0_CHIJA</name>
<evidence type="ECO:0000313" key="3">
    <source>
        <dbReference type="Proteomes" id="UP000316778"/>
    </source>
</evidence>
<keyword evidence="3" id="KW-1185">Reference proteome</keyword>
<organism evidence="2 3">
    <name type="scientific">Chitinophaga japonensis</name>
    <name type="common">Flexibacter japonensis</name>
    <dbReference type="NCBI Taxonomy" id="104662"/>
    <lineage>
        <taxon>Bacteria</taxon>
        <taxon>Pseudomonadati</taxon>
        <taxon>Bacteroidota</taxon>
        <taxon>Chitinophagia</taxon>
        <taxon>Chitinophagales</taxon>
        <taxon>Chitinophagaceae</taxon>
        <taxon>Chitinophaga</taxon>
    </lineage>
</organism>
<dbReference type="RefSeq" id="WP_262713215.1">
    <property type="nucleotide sequence ID" value="NZ_BAAAFY010000005.1"/>
</dbReference>
<protein>
    <submittedName>
        <fullName evidence="2">Uncharacterized protein</fullName>
    </submittedName>
</protein>
<evidence type="ECO:0000313" key="2">
    <source>
        <dbReference type="EMBL" id="TWI86492.1"/>
    </source>
</evidence>
<keyword evidence="1" id="KW-1133">Transmembrane helix</keyword>
<reference evidence="2 3" key="1">
    <citation type="journal article" date="2013" name="Stand. Genomic Sci.">
        <title>Genomic Encyclopedia of Type Strains, Phase I: The one thousand microbial genomes (KMG-I) project.</title>
        <authorList>
            <person name="Kyrpides N.C."/>
            <person name="Woyke T."/>
            <person name="Eisen J.A."/>
            <person name="Garrity G."/>
            <person name="Lilburn T.G."/>
            <person name="Beck B.J."/>
            <person name="Whitman W.B."/>
            <person name="Hugenholtz P."/>
            <person name="Klenk H.P."/>
        </authorList>
    </citation>
    <scope>NUCLEOTIDE SEQUENCE [LARGE SCALE GENOMIC DNA]</scope>
    <source>
        <strain evidence="2 3">DSM 13484</strain>
    </source>
</reference>
<keyword evidence="1" id="KW-0812">Transmembrane</keyword>
<dbReference type="AlphaFoldDB" id="A0A562SYZ0"/>
<comment type="caution">
    <text evidence="2">The sequence shown here is derived from an EMBL/GenBank/DDBJ whole genome shotgun (WGS) entry which is preliminary data.</text>
</comment>
<sequence length="41" mass="4729">MPEAVAGMLQVAALRRRLNLLYTLQFTMLLLVFVLGVYKFQ</sequence>